<dbReference type="PANTHER" id="PTHR32071">
    <property type="entry name" value="TRANSCRIPTIONAL REGULATORY PROTEIN"/>
    <property type="match status" value="1"/>
</dbReference>
<dbReference type="PANTHER" id="PTHR32071:SF95">
    <property type="entry name" value="DNA-BINDING TRANSCRIPTIONAL REGULATOR NTRC"/>
    <property type="match status" value="1"/>
</dbReference>
<sequence>MEKKEERVSKRSKKTNEKPVVLVADDEPSIRELVQTVLSQQSLEVVTASDGEEALKVSEAQVVDCALVDIRMPKVDGLAVLEQLVLKNIPVIVITAYGTSDVTIEAMRRGAYDFITKPFDIDDLAEKVRKALDYSKTTEVLPIKGSKETSSLMVGMSAAMQEVYKLIGRVASTDVTVLITGESGTGKELVSRAIHYNSPRNKGPFVVVNCAAIPEDLLESELFGYEKGAFTGADERKIGKFELANHGTILLDEIGDMSPMLQAKILRVLQEHVIERIGGTRSIPVDVRVLAATNKDLQSLVKSGSFREDLYFRLNVVQIQLPPLRERKEDIPLLADHFIKKYAAETSKEVTGVTPEVMAALMAYDYPGNVRELENIIARAVALCSGKVLTLDVLPPQVVEPKPALRPLKEVLLEAERRAFRQAVAVAGLDPQAVADLLQVDLDYAKKRLKEWFSSVGSN</sequence>
<dbReference type="InterPro" id="IPR003593">
    <property type="entry name" value="AAA+_ATPase"/>
</dbReference>
<dbReference type="InterPro" id="IPR002078">
    <property type="entry name" value="Sigma_54_int"/>
</dbReference>
<evidence type="ECO:0000256" key="10">
    <source>
        <dbReference type="ARBA" id="ARBA00029881"/>
    </source>
</evidence>
<dbReference type="Pfam" id="PF00158">
    <property type="entry name" value="Sigma54_activat"/>
    <property type="match status" value="1"/>
</dbReference>
<evidence type="ECO:0000256" key="6">
    <source>
        <dbReference type="ARBA" id="ARBA00023125"/>
    </source>
</evidence>
<evidence type="ECO:0000259" key="13">
    <source>
        <dbReference type="PROSITE" id="PS50045"/>
    </source>
</evidence>
<dbReference type="CDD" id="cd00009">
    <property type="entry name" value="AAA"/>
    <property type="match status" value="1"/>
</dbReference>
<dbReference type="OrthoDB" id="9803970at2"/>
<dbReference type="PROSITE" id="PS50045">
    <property type="entry name" value="SIGMA54_INTERACT_4"/>
    <property type="match status" value="1"/>
</dbReference>
<evidence type="ECO:0000256" key="3">
    <source>
        <dbReference type="ARBA" id="ARBA00022840"/>
    </source>
</evidence>
<keyword evidence="6" id="KW-0238">DNA-binding</keyword>
<keyword evidence="5" id="KW-0805">Transcription regulation</keyword>
<keyword evidence="12" id="KW-0597">Phosphoprotein</keyword>
<dbReference type="EMBL" id="CP001145">
    <property type="protein sequence ID" value="ACI18071.1"/>
    <property type="molecule type" value="Genomic_DNA"/>
</dbReference>
<dbReference type="SMART" id="SM00382">
    <property type="entry name" value="AAA"/>
    <property type="match status" value="1"/>
</dbReference>
<dbReference type="Pfam" id="PF25601">
    <property type="entry name" value="AAA_lid_14"/>
    <property type="match status" value="1"/>
</dbReference>
<keyword evidence="4" id="KW-0902">Two-component regulatory system</keyword>
<dbReference type="SUPFAM" id="SSF52540">
    <property type="entry name" value="P-loop containing nucleoside triphosphate hydrolases"/>
    <property type="match status" value="1"/>
</dbReference>
<dbReference type="GO" id="GO:0000160">
    <property type="term" value="P:phosphorelay signal transduction system"/>
    <property type="evidence" value="ECO:0007669"/>
    <property type="project" value="UniProtKB-KW"/>
</dbReference>
<evidence type="ECO:0000313" key="16">
    <source>
        <dbReference type="Proteomes" id="UP000001732"/>
    </source>
</evidence>
<feature type="domain" description="Response regulatory" evidence="14">
    <location>
        <begin position="20"/>
        <end position="132"/>
    </location>
</feature>
<evidence type="ECO:0000313" key="15">
    <source>
        <dbReference type="EMBL" id="ACI18071.1"/>
    </source>
</evidence>
<dbReference type="PROSITE" id="PS00688">
    <property type="entry name" value="SIGMA54_INTERACT_3"/>
    <property type="match status" value="1"/>
</dbReference>
<dbReference type="PROSITE" id="PS00675">
    <property type="entry name" value="SIGMA54_INTERACT_1"/>
    <property type="match status" value="1"/>
</dbReference>
<evidence type="ECO:0000256" key="2">
    <source>
        <dbReference type="ARBA" id="ARBA00022741"/>
    </source>
</evidence>
<dbReference type="SUPFAM" id="SSF52172">
    <property type="entry name" value="CheY-like"/>
    <property type="match status" value="1"/>
</dbReference>
<keyword evidence="2" id="KW-0547">Nucleotide-binding</keyword>
<accession>B5Y7I9</accession>
<dbReference type="FunFam" id="3.40.50.300:FF:000006">
    <property type="entry name" value="DNA-binding transcriptional regulator NtrC"/>
    <property type="match status" value="1"/>
</dbReference>
<feature type="modified residue" description="4-aspartylphosphate" evidence="12">
    <location>
        <position position="69"/>
    </location>
</feature>
<keyword evidence="7" id="KW-0010">Activator</keyword>
<dbReference type="KEGG" id="cpo:COPRO5265_0370"/>
<name>B5Y7I9_COPPD</name>
<keyword evidence="16" id="KW-1185">Reference proteome</keyword>
<evidence type="ECO:0000256" key="12">
    <source>
        <dbReference type="PROSITE-ProRule" id="PRU00169"/>
    </source>
</evidence>
<proteinExistence type="predicted"/>
<dbReference type="STRING" id="309798.COPRO5265_0370"/>
<evidence type="ECO:0000259" key="14">
    <source>
        <dbReference type="PROSITE" id="PS50110"/>
    </source>
</evidence>
<dbReference type="GO" id="GO:0005524">
    <property type="term" value="F:ATP binding"/>
    <property type="evidence" value="ECO:0007669"/>
    <property type="project" value="UniProtKB-KW"/>
</dbReference>
<dbReference type="InterPro" id="IPR011006">
    <property type="entry name" value="CheY-like_superfamily"/>
</dbReference>
<evidence type="ECO:0000256" key="11">
    <source>
        <dbReference type="ARBA" id="ARBA00031910"/>
    </source>
</evidence>
<dbReference type="Pfam" id="PF00072">
    <property type="entry name" value="Response_reg"/>
    <property type="match status" value="1"/>
</dbReference>
<organism evidence="15 16">
    <name type="scientific">Coprothermobacter proteolyticus (strain ATCC 35245 / DSM 5265 / OCM 4 / BT)</name>
    <dbReference type="NCBI Taxonomy" id="309798"/>
    <lineage>
        <taxon>Bacteria</taxon>
        <taxon>Pseudomonadati</taxon>
        <taxon>Coprothermobacterota</taxon>
        <taxon>Coprothermobacteria</taxon>
        <taxon>Coprothermobacterales</taxon>
        <taxon>Coprothermobacteraceae</taxon>
        <taxon>Coprothermobacter</taxon>
    </lineage>
</organism>
<dbReference type="SMART" id="SM00448">
    <property type="entry name" value="REC"/>
    <property type="match status" value="1"/>
</dbReference>
<dbReference type="GO" id="GO:0003677">
    <property type="term" value="F:DNA binding"/>
    <property type="evidence" value="ECO:0007669"/>
    <property type="project" value="UniProtKB-KW"/>
</dbReference>
<dbReference type="eggNOG" id="COG2204">
    <property type="taxonomic scope" value="Bacteria"/>
</dbReference>
<dbReference type="AlphaFoldDB" id="B5Y7I9"/>
<dbReference type="Gene3D" id="1.10.8.60">
    <property type="match status" value="1"/>
</dbReference>
<dbReference type="InterPro" id="IPR025662">
    <property type="entry name" value="Sigma_54_int_dom_ATP-bd_1"/>
</dbReference>
<feature type="domain" description="Sigma-54 factor interaction" evidence="13">
    <location>
        <begin position="153"/>
        <end position="382"/>
    </location>
</feature>
<evidence type="ECO:0000256" key="4">
    <source>
        <dbReference type="ARBA" id="ARBA00023012"/>
    </source>
</evidence>
<dbReference type="InterPro" id="IPR025944">
    <property type="entry name" value="Sigma_54_int_dom_CS"/>
</dbReference>
<dbReference type="InterPro" id="IPR058031">
    <property type="entry name" value="AAA_lid_NorR"/>
</dbReference>
<dbReference type="FunFam" id="1.10.8.60:FF:000014">
    <property type="entry name" value="DNA-binding transcriptional regulator NtrC"/>
    <property type="match status" value="1"/>
</dbReference>
<evidence type="ECO:0000256" key="7">
    <source>
        <dbReference type="ARBA" id="ARBA00023159"/>
    </source>
</evidence>
<dbReference type="Proteomes" id="UP000001732">
    <property type="component" value="Chromosome"/>
</dbReference>
<protein>
    <recommendedName>
        <fullName evidence="1">DNA-binding transcriptional regulator NtrC</fullName>
    </recommendedName>
    <alternativeName>
        <fullName evidence="10">Nitrogen regulation protein NR(I)</fullName>
    </alternativeName>
    <alternativeName>
        <fullName evidence="11">Nitrogen regulator I</fullName>
    </alternativeName>
</protein>
<reference evidence="16" key="1">
    <citation type="submission" date="2008-08" db="EMBL/GenBank/DDBJ databases">
        <title>The complete genome sequence of Coprothermobacter proteolyticus strain ATCC 5245 / DSM 5265 / BT.</title>
        <authorList>
            <person name="Dodson R.J."/>
            <person name="Durkin A.S."/>
            <person name="Wu M."/>
            <person name="Eisen J."/>
            <person name="Sutton G."/>
        </authorList>
    </citation>
    <scope>NUCLEOTIDE SEQUENCE [LARGE SCALE GENOMIC DNA]</scope>
    <source>
        <strain evidence="16">ATCC 35245 / DSM 5265 / OCM 4 / BT</strain>
    </source>
</reference>
<evidence type="ECO:0000256" key="5">
    <source>
        <dbReference type="ARBA" id="ARBA00023015"/>
    </source>
</evidence>
<gene>
    <name evidence="15" type="ordered locus">COPRO5265_0370</name>
</gene>
<dbReference type="Gene3D" id="3.40.50.300">
    <property type="entry name" value="P-loop containing nucleotide triphosphate hydrolases"/>
    <property type="match status" value="1"/>
</dbReference>
<dbReference type="Gene3D" id="3.40.50.2300">
    <property type="match status" value="1"/>
</dbReference>
<dbReference type="InterPro" id="IPR027417">
    <property type="entry name" value="P-loop_NTPase"/>
</dbReference>
<evidence type="ECO:0000256" key="1">
    <source>
        <dbReference type="ARBA" id="ARBA00019059"/>
    </source>
</evidence>
<dbReference type="HOGENOM" id="CLU_000445_0_6_9"/>
<dbReference type="RefSeq" id="WP_012544721.1">
    <property type="nucleotide sequence ID" value="NC_011295.1"/>
</dbReference>
<dbReference type="GO" id="GO:0006355">
    <property type="term" value="P:regulation of DNA-templated transcription"/>
    <property type="evidence" value="ECO:0007669"/>
    <property type="project" value="InterPro"/>
</dbReference>
<evidence type="ECO:0000256" key="8">
    <source>
        <dbReference type="ARBA" id="ARBA00023163"/>
    </source>
</evidence>
<reference evidence="15 16" key="2">
    <citation type="journal article" date="2014" name="Genome Announc.">
        <title>Complete Genome Sequence of Coprothermobacter proteolyticus DSM 5265.</title>
        <authorList>
            <person name="Alexiev A."/>
            <person name="Coil D.A."/>
            <person name="Badger J.H."/>
            <person name="Enticknap J."/>
            <person name="Ward N."/>
            <person name="Robb F.T."/>
            <person name="Eisen J.A."/>
        </authorList>
    </citation>
    <scope>NUCLEOTIDE SEQUENCE [LARGE SCALE GENOMIC DNA]</scope>
    <source>
        <strain evidence="16">ATCC 35245 / DSM 5265 / OCM 4 / BT</strain>
    </source>
</reference>
<keyword evidence="9" id="KW-0535">Nitrogen fixation</keyword>
<evidence type="ECO:0000256" key="9">
    <source>
        <dbReference type="ARBA" id="ARBA00023231"/>
    </source>
</evidence>
<keyword evidence="3" id="KW-0067">ATP-binding</keyword>
<dbReference type="InterPro" id="IPR001789">
    <property type="entry name" value="Sig_transdc_resp-reg_receiver"/>
</dbReference>
<keyword evidence="8" id="KW-0804">Transcription</keyword>
<dbReference type="PROSITE" id="PS50110">
    <property type="entry name" value="RESPONSE_REGULATORY"/>
    <property type="match status" value="1"/>
</dbReference>